<dbReference type="PANTHER" id="PTHR43434:SF1">
    <property type="entry name" value="PHOSPHOGLYCOLATE PHOSPHATASE"/>
    <property type="match status" value="1"/>
</dbReference>
<keyword evidence="5" id="KW-1185">Reference proteome</keyword>
<feature type="compositionally biased region" description="Basic and acidic residues" evidence="1">
    <location>
        <begin position="259"/>
        <end position="271"/>
    </location>
</feature>
<dbReference type="InterPro" id="IPR041492">
    <property type="entry name" value="HAD_2"/>
</dbReference>
<dbReference type="Gene3D" id="3.40.50.1000">
    <property type="entry name" value="HAD superfamily/HAD-like"/>
    <property type="match status" value="1"/>
</dbReference>
<reference evidence="3 4" key="2">
    <citation type="submission" date="2016-09" db="EMBL/GenBank/DDBJ databases">
        <title>Streptomyces fradiae DSM40063, a candidate organism with high potential of specific P450 cytochromes.</title>
        <authorList>
            <person name="Grumaz C."/>
            <person name="Vainshtein Y."/>
            <person name="Kirstahler P."/>
            <person name="Sohn K."/>
        </authorList>
    </citation>
    <scope>NUCLEOTIDE SEQUENCE [LARGE SCALE GENOMIC DNA]</scope>
    <source>
        <strain evidence="3 4">DSM 40063</strain>
    </source>
</reference>
<dbReference type="GO" id="GO:0006281">
    <property type="term" value="P:DNA repair"/>
    <property type="evidence" value="ECO:0007669"/>
    <property type="project" value="TreeGrafter"/>
</dbReference>
<evidence type="ECO:0000256" key="1">
    <source>
        <dbReference type="SAM" id="MobiDB-lite"/>
    </source>
</evidence>
<dbReference type="RefSeq" id="WP_051839444.1">
    <property type="nucleotide sequence ID" value="NZ_ASYR01000038.1"/>
</dbReference>
<dbReference type="GO" id="GO:0008967">
    <property type="term" value="F:phosphoglycolate phosphatase activity"/>
    <property type="evidence" value="ECO:0007669"/>
    <property type="project" value="TreeGrafter"/>
</dbReference>
<dbReference type="EC" id="3.1.3.5" evidence="3"/>
<dbReference type="InterPro" id="IPR036412">
    <property type="entry name" value="HAD-like_sf"/>
</dbReference>
<dbReference type="InterPro" id="IPR023214">
    <property type="entry name" value="HAD_sf"/>
</dbReference>
<feature type="region of interest" description="Disordered" evidence="1">
    <location>
        <begin position="232"/>
        <end position="271"/>
    </location>
</feature>
<evidence type="ECO:0000313" key="2">
    <source>
        <dbReference type="EMBL" id="KAF0647316.1"/>
    </source>
</evidence>
<gene>
    <name evidence="3" type="ORF">BG846_01809</name>
    <name evidence="2" type="ORF">K701_24190</name>
</gene>
<comment type="caution">
    <text evidence="3">The sequence shown here is derived from an EMBL/GenBank/DDBJ whole genome shotgun (WGS) entry which is preliminary data.</text>
</comment>
<dbReference type="Pfam" id="PF13419">
    <property type="entry name" value="HAD_2"/>
    <property type="match status" value="1"/>
</dbReference>
<dbReference type="EMBL" id="MIFZ01000163">
    <property type="protein sequence ID" value="OSY52551.1"/>
    <property type="molecule type" value="Genomic_DNA"/>
</dbReference>
<dbReference type="SFLD" id="SFLDG01129">
    <property type="entry name" value="C1.5:_HAD__Beta-PGM__Phosphata"/>
    <property type="match status" value="1"/>
</dbReference>
<dbReference type="InterPro" id="IPR050155">
    <property type="entry name" value="HAD-like_hydrolase_sf"/>
</dbReference>
<protein>
    <submittedName>
        <fullName evidence="3">5'-nucleotidase</fullName>
        <ecNumber evidence="3">3.1.3.5</ecNumber>
    </submittedName>
</protein>
<dbReference type="GeneID" id="91405074"/>
<evidence type="ECO:0000313" key="4">
    <source>
        <dbReference type="Proteomes" id="UP000194318"/>
    </source>
</evidence>
<dbReference type="Proteomes" id="UP000194318">
    <property type="component" value="Unassembled WGS sequence"/>
</dbReference>
<dbReference type="SUPFAM" id="SSF56784">
    <property type="entry name" value="HAD-like"/>
    <property type="match status" value="1"/>
</dbReference>
<dbReference type="EMBL" id="ASYR01000038">
    <property type="protein sequence ID" value="KAF0647316.1"/>
    <property type="molecule type" value="Genomic_DNA"/>
</dbReference>
<feature type="compositionally biased region" description="Basic and acidic residues" evidence="1">
    <location>
        <begin position="232"/>
        <end position="243"/>
    </location>
</feature>
<evidence type="ECO:0000313" key="3">
    <source>
        <dbReference type="EMBL" id="OSY52551.1"/>
    </source>
</evidence>
<dbReference type="AlphaFoldDB" id="A0A1Y2NZC2"/>
<feature type="compositionally biased region" description="Basic residues" evidence="1">
    <location>
        <begin position="244"/>
        <end position="258"/>
    </location>
</feature>
<dbReference type="GO" id="GO:0005829">
    <property type="term" value="C:cytosol"/>
    <property type="evidence" value="ECO:0007669"/>
    <property type="project" value="TreeGrafter"/>
</dbReference>
<sequence>MADRLLGWLAGHETVAFDLDGVLVDSNEVKVACMRAALADFGPVVVEDFLEEFRRTFGRSRREHFAAFHRGRLGGDGEGPEFEEFLARYATGYAELLAERYRTAPLCAGAGELVRELAGRGADLHVATGTLTSEAQKVLADHGLLSAFRSVLGGELPKAKRLADILRSTGSAPHRTVLVGDARQDLLAASEAGTGFLFVERYAFLGAGDVLAGAAAGRSRLVWDLTPDGEVRHASTTARDPHDRHHPHDRYDRHHPHDWHHPHDPTGDETP</sequence>
<dbReference type="SFLD" id="SFLDS00003">
    <property type="entry name" value="Haloacid_Dehalogenase"/>
    <property type="match status" value="1"/>
</dbReference>
<dbReference type="GO" id="GO:0008253">
    <property type="term" value="F:5'-nucleotidase activity"/>
    <property type="evidence" value="ECO:0007669"/>
    <property type="project" value="UniProtKB-EC"/>
</dbReference>
<proteinExistence type="predicted"/>
<organism evidence="3 4">
    <name type="scientific">Streptomyces fradiae ATCC 10745 = DSM 40063</name>
    <dbReference type="NCBI Taxonomy" id="1319510"/>
    <lineage>
        <taxon>Bacteria</taxon>
        <taxon>Bacillati</taxon>
        <taxon>Actinomycetota</taxon>
        <taxon>Actinomycetes</taxon>
        <taxon>Kitasatosporales</taxon>
        <taxon>Streptomycetaceae</taxon>
        <taxon>Streptomyces</taxon>
    </lineage>
</organism>
<dbReference type="PANTHER" id="PTHR43434">
    <property type="entry name" value="PHOSPHOGLYCOLATE PHOSPHATASE"/>
    <property type="match status" value="1"/>
</dbReference>
<accession>A0A1Y2NZC2</accession>
<reference evidence="2 5" key="1">
    <citation type="submission" date="2013-05" db="EMBL/GenBank/DDBJ databases">
        <title>Genome Sequence of Streptomyces fradiae.</title>
        <authorList>
            <person name="Kirby R."/>
        </authorList>
    </citation>
    <scope>NUCLEOTIDE SEQUENCE [LARGE SCALE GENOMIC DNA]</scope>
    <source>
        <strain evidence="2 5">ATCC 10745</strain>
    </source>
</reference>
<dbReference type="Proteomes" id="UP000731519">
    <property type="component" value="Unassembled WGS sequence"/>
</dbReference>
<dbReference type="Gene3D" id="1.10.150.240">
    <property type="entry name" value="Putative phosphatase, domain 2"/>
    <property type="match status" value="1"/>
</dbReference>
<evidence type="ECO:0000313" key="5">
    <source>
        <dbReference type="Proteomes" id="UP000731519"/>
    </source>
</evidence>
<keyword evidence="3" id="KW-0378">Hydrolase</keyword>
<name>A0A1Y2NZC2_STRFR</name>
<dbReference type="InterPro" id="IPR023198">
    <property type="entry name" value="PGP-like_dom2"/>
</dbReference>